<dbReference type="GO" id="GO:0016787">
    <property type="term" value="F:hydrolase activity"/>
    <property type="evidence" value="ECO:0007669"/>
    <property type="project" value="UniProtKB-KW"/>
</dbReference>
<evidence type="ECO:0000259" key="1">
    <source>
        <dbReference type="Pfam" id="PF12697"/>
    </source>
</evidence>
<keyword evidence="2" id="KW-0378">Hydrolase</keyword>
<dbReference type="EMBL" id="FNBE01000031">
    <property type="protein sequence ID" value="SDH65120.1"/>
    <property type="molecule type" value="Genomic_DNA"/>
</dbReference>
<sequence length="285" mass="29780">MGLLDAPPQFARSTTGPDGPVHYVAVGEGPPLVLVAAWGPQPGTTAWLTYAGVLERLGAGRRCIAVDLPNFGRTGPLTFHEPAHDPAARAVAAAMDAEGIAAAPVVGTSMGATTGIVLALAAPERVTGLVVGACHASTGGDPYLLAPFPSESGVAAADLAAAPDDEGALRRFLRTLFHDPARVTDELVADTTAFRQQHPEHLRAGAASVSVAHSNMALLSEITVPMLVIHGRSDRMVPFEQGLMISSHVPQADLVGLNRCGHWPPVERPVEFADQVELFLRRNGI</sequence>
<dbReference type="PRINTS" id="PR00412">
    <property type="entry name" value="EPOXHYDRLASE"/>
</dbReference>
<evidence type="ECO:0000313" key="3">
    <source>
        <dbReference type="Proteomes" id="UP000198967"/>
    </source>
</evidence>
<dbReference type="AlphaFoldDB" id="A0A1G8E5Z1"/>
<dbReference type="PRINTS" id="PR00111">
    <property type="entry name" value="ABHYDROLASE"/>
</dbReference>
<dbReference type="InterPro" id="IPR000639">
    <property type="entry name" value="Epox_hydrolase-like"/>
</dbReference>
<dbReference type="Gene3D" id="3.40.50.1820">
    <property type="entry name" value="alpha/beta hydrolase"/>
    <property type="match status" value="1"/>
</dbReference>
<organism evidence="2 3">
    <name type="scientific">Pseudonocardia oroxyli</name>
    <dbReference type="NCBI Taxonomy" id="366584"/>
    <lineage>
        <taxon>Bacteria</taxon>
        <taxon>Bacillati</taxon>
        <taxon>Actinomycetota</taxon>
        <taxon>Actinomycetes</taxon>
        <taxon>Pseudonocardiales</taxon>
        <taxon>Pseudonocardiaceae</taxon>
        <taxon>Pseudonocardia</taxon>
    </lineage>
</organism>
<dbReference type="PANTHER" id="PTHR43194">
    <property type="entry name" value="HYDROLASE ALPHA/BETA FOLD FAMILY"/>
    <property type="match status" value="1"/>
</dbReference>
<protein>
    <submittedName>
        <fullName evidence="2">2-hydroxy-6-oxonona-2,4-dienedioate hydrolase</fullName>
    </submittedName>
</protein>
<dbReference type="InterPro" id="IPR050228">
    <property type="entry name" value="Carboxylesterase_BioH"/>
</dbReference>
<reference evidence="2 3" key="1">
    <citation type="submission" date="2016-10" db="EMBL/GenBank/DDBJ databases">
        <authorList>
            <person name="de Groot N.N."/>
        </authorList>
    </citation>
    <scope>NUCLEOTIDE SEQUENCE [LARGE SCALE GENOMIC DNA]</scope>
    <source>
        <strain evidence="2 3">CGMCC 4.3143</strain>
    </source>
</reference>
<accession>A0A1G8E5Z1</accession>
<dbReference type="STRING" id="366584.SAMN05216377_1319"/>
<dbReference type="PANTHER" id="PTHR43194:SF5">
    <property type="entry name" value="PIMELOYL-[ACYL-CARRIER PROTEIN] METHYL ESTER ESTERASE"/>
    <property type="match status" value="1"/>
</dbReference>
<dbReference type="InterPro" id="IPR000073">
    <property type="entry name" value="AB_hydrolase_1"/>
</dbReference>
<dbReference type="Proteomes" id="UP000198967">
    <property type="component" value="Unassembled WGS sequence"/>
</dbReference>
<evidence type="ECO:0000313" key="2">
    <source>
        <dbReference type="EMBL" id="SDH65120.1"/>
    </source>
</evidence>
<dbReference type="InterPro" id="IPR029058">
    <property type="entry name" value="AB_hydrolase_fold"/>
</dbReference>
<feature type="domain" description="AB hydrolase-1" evidence="1">
    <location>
        <begin position="43"/>
        <end position="274"/>
    </location>
</feature>
<proteinExistence type="predicted"/>
<dbReference type="Pfam" id="PF12697">
    <property type="entry name" value="Abhydrolase_6"/>
    <property type="match status" value="1"/>
</dbReference>
<dbReference type="SUPFAM" id="SSF53474">
    <property type="entry name" value="alpha/beta-Hydrolases"/>
    <property type="match status" value="1"/>
</dbReference>
<keyword evidence="3" id="KW-1185">Reference proteome</keyword>
<dbReference type="RefSeq" id="WP_218130051.1">
    <property type="nucleotide sequence ID" value="NZ_FNBE01000031.1"/>
</dbReference>
<gene>
    <name evidence="2" type="ORF">SAMN05216377_1319</name>
</gene>
<name>A0A1G8E5Z1_PSEOR</name>